<evidence type="ECO:0000313" key="3">
    <source>
        <dbReference type="Proteomes" id="UP000516437"/>
    </source>
</evidence>
<dbReference type="InterPro" id="IPR050796">
    <property type="entry name" value="SCF_F-box_component"/>
</dbReference>
<dbReference type="InterPro" id="IPR001810">
    <property type="entry name" value="F-box_dom"/>
</dbReference>
<dbReference type="Pfam" id="PF00646">
    <property type="entry name" value="F-box"/>
    <property type="match status" value="1"/>
</dbReference>
<gene>
    <name evidence="2" type="ORF">CJ030_MR0G003208</name>
</gene>
<keyword evidence="3" id="KW-1185">Reference proteome</keyword>
<dbReference type="PANTHER" id="PTHR31672">
    <property type="entry name" value="BNACNNG10540D PROTEIN"/>
    <property type="match status" value="1"/>
</dbReference>
<dbReference type="OrthoDB" id="994427at2759"/>
<dbReference type="AlphaFoldDB" id="A0A6A1UMM5"/>
<dbReference type="PANTHER" id="PTHR31672:SF13">
    <property type="entry name" value="F-BOX PROTEIN CPR30-LIKE"/>
    <property type="match status" value="1"/>
</dbReference>
<dbReference type="EMBL" id="RXIC02000063">
    <property type="protein sequence ID" value="KAB1201521.1"/>
    <property type="molecule type" value="Genomic_DNA"/>
</dbReference>
<reference evidence="2 3" key="1">
    <citation type="journal article" date="2019" name="Plant Biotechnol. J.">
        <title>The red bayberry genome and genetic basis of sex determination.</title>
        <authorList>
            <person name="Jia H.M."/>
            <person name="Jia H.J."/>
            <person name="Cai Q.L."/>
            <person name="Wang Y."/>
            <person name="Zhao H.B."/>
            <person name="Yang W.F."/>
            <person name="Wang G.Y."/>
            <person name="Li Y.H."/>
            <person name="Zhan D.L."/>
            <person name="Shen Y.T."/>
            <person name="Niu Q.F."/>
            <person name="Chang L."/>
            <person name="Qiu J."/>
            <person name="Zhao L."/>
            <person name="Xie H.B."/>
            <person name="Fu W.Y."/>
            <person name="Jin J."/>
            <person name="Li X.W."/>
            <person name="Jiao Y."/>
            <person name="Zhou C.C."/>
            <person name="Tu T."/>
            <person name="Chai C.Y."/>
            <person name="Gao J.L."/>
            <person name="Fan L.J."/>
            <person name="van de Weg E."/>
            <person name="Wang J.Y."/>
            <person name="Gao Z.S."/>
        </authorList>
    </citation>
    <scope>NUCLEOTIDE SEQUENCE [LARGE SCALE GENOMIC DNA]</scope>
    <source>
        <tissue evidence="2">Leaves</tissue>
    </source>
</reference>
<sequence>MTRKNLPEDVIVEILLRLPVKPLLRFRCVSKHWRSLISDPHFAKSHFNRASGQTQRLLLHTPSGLGSLEVDAPFEDGSALRELVLPIKRQYRDVRIVGPCNGLVCVCLLHDPIEFYVWNPSTGDYRKLSDPGFSPNSDINAYMRGSGYDSSTDGYKLFVDPYTIPRPPIRVEAKVYSLKKNSWKSNPLIIGILVNGALHWIVDLDPGVFRIFAFDLAEEKFREVPPPMEENDDEGEDMIYFDTLSNLGGRLCVNVDRPDHIELWGMLEYGVKESWAPLFTVGYFTFLRTCDQLLTVGSPTPLCFSRGDQLVALGHGNGLRRSNSKNEIIEKTANGICPRGYEEAVFVEPLLSPNDYDFHGGQRFPVMKSD</sequence>
<dbReference type="SUPFAM" id="SSF81383">
    <property type="entry name" value="F-box domain"/>
    <property type="match status" value="1"/>
</dbReference>
<dbReference type="InterPro" id="IPR017451">
    <property type="entry name" value="F-box-assoc_interact_dom"/>
</dbReference>
<proteinExistence type="predicted"/>
<dbReference type="CDD" id="cd22157">
    <property type="entry name" value="F-box_AtFBW1-like"/>
    <property type="match status" value="1"/>
</dbReference>
<dbReference type="InterPro" id="IPR036047">
    <property type="entry name" value="F-box-like_dom_sf"/>
</dbReference>
<dbReference type="InterPro" id="IPR006527">
    <property type="entry name" value="F-box-assoc_dom_typ1"/>
</dbReference>
<dbReference type="Pfam" id="PF07734">
    <property type="entry name" value="FBA_1"/>
    <property type="match status" value="1"/>
</dbReference>
<name>A0A6A1UMM5_9ROSI</name>
<organism evidence="2 3">
    <name type="scientific">Morella rubra</name>
    <name type="common">Chinese bayberry</name>
    <dbReference type="NCBI Taxonomy" id="262757"/>
    <lineage>
        <taxon>Eukaryota</taxon>
        <taxon>Viridiplantae</taxon>
        <taxon>Streptophyta</taxon>
        <taxon>Embryophyta</taxon>
        <taxon>Tracheophyta</taxon>
        <taxon>Spermatophyta</taxon>
        <taxon>Magnoliopsida</taxon>
        <taxon>eudicotyledons</taxon>
        <taxon>Gunneridae</taxon>
        <taxon>Pentapetalae</taxon>
        <taxon>rosids</taxon>
        <taxon>fabids</taxon>
        <taxon>Fagales</taxon>
        <taxon>Myricaceae</taxon>
        <taxon>Morella</taxon>
    </lineage>
</organism>
<evidence type="ECO:0000259" key="1">
    <source>
        <dbReference type="PROSITE" id="PS50181"/>
    </source>
</evidence>
<feature type="domain" description="F-box" evidence="1">
    <location>
        <begin position="1"/>
        <end position="50"/>
    </location>
</feature>
<protein>
    <recommendedName>
        <fullName evidence="1">F-box domain-containing protein</fullName>
    </recommendedName>
</protein>
<dbReference type="SMART" id="SM00256">
    <property type="entry name" value="FBOX"/>
    <property type="match status" value="1"/>
</dbReference>
<evidence type="ECO:0000313" key="2">
    <source>
        <dbReference type="EMBL" id="KAB1201521.1"/>
    </source>
</evidence>
<accession>A0A6A1UMM5</accession>
<dbReference type="Proteomes" id="UP000516437">
    <property type="component" value="Unassembled WGS sequence"/>
</dbReference>
<dbReference type="Gene3D" id="1.20.1280.50">
    <property type="match status" value="1"/>
</dbReference>
<dbReference type="NCBIfam" id="TIGR01640">
    <property type="entry name" value="F_box_assoc_1"/>
    <property type="match status" value="1"/>
</dbReference>
<dbReference type="PROSITE" id="PS50181">
    <property type="entry name" value="FBOX"/>
    <property type="match status" value="1"/>
</dbReference>
<comment type="caution">
    <text evidence="2">The sequence shown here is derived from an EMBL/GenBank/DDBJ whole genome shotgun (WGS) entry which is preliminary data.</text>
</comment>